<name>A0A9D2UXE0_9ACTN</name>
<evidence type="ECO:0000313" key="2">
    <source>
        <dbReference type="EMBL" id="HJF65859.1"/>
    </source>
</evidence>
<evidence type="ECO:0000313" key="3">
    <source>
        <dbReference type="Proteomes" id="UP000786989"/>
    </source>
</evidence>
<dbReference type="AlphaFoldDB" id="A0A9D2UXE0"/>
<gene>
    <name evidence="2" type="ORF">K8U77_07095</name>
</gene>
<dbReference type="InterPro" id="IPR041657">
    <property type="entry name" value="HTH_17"/>
</dbReference>
<dbReference type="NCBIfam" id="TIGR01764">
    <property type="entry name" value="excise"/>
    <property type="match status" value="1"/>
</dbReference>
<reference evidence="2" key="1">
    <citation type="journal article" date="2021" name="PeerJ">
        <title>Extensive microbial diversity within the chicken gut microbiome revealed by metagenomics and culture.</title>
        <authorList>
            <person name="Gilroy R."/>
            <person name="Ravi A."/>
            <person name="Getino M."/>
            <person name="Pursley I."/>
            <person name="Horton D.L."/>
            <person name="Alikhan N.F."/>
            <person name="Baker D."/>
            <person name="Gharbi K."/>
            <person name="Hall N."/>
            <person name="Watson M."/>
            <person name="Adriaenssens E.M."/>
            <person name="Foster-Nyarko E."/>
            <person name="Jarju S."/>
            <person name="Secka A."/>
            <person name="Antonio M."/>
            <person name="Oren A."/>
            <person name="Chaudhuri R.R."/>
            <person name="La Ragione R."/>
            <person name="Hildebrand F."/>
            <person name="Pallen M.J."/>
        </authorList>
    </citation>
    <scope>NUCLEOTIDE SEQUENCE</scope>
    <source>
        <strain evidence="2">ChiGjej6B6-11269</strain>
    </source>
</reference>
<dbReference type="EMBL" id="DYWI01000130">
    <property type="protein sequence ID" value="HJF65859.1"/>
    <property type="molecule type" value="Genomic_DNA"/>
</dbReference>
<organism evidence="2 3">
    <name type="scientific">Slackia equolifaciens</name>
    <dbReference type="NCBI Taxonomy" id="498718"/>
    <lineage>
        <taxon>Bacteria</taxon>
        <taxon>Bacillati</taxon>
        <taxon>Actinomycetota</taxon>
        <taxon>Coriobacteriia</taxon>
        <taxon>Eggerthellales</taxon>
        <taxon>Eggerthellaceae</taxon>
        <taxon>Slackia</taxon>
    </lineage>
</organism>
<comment type="caution">
    <text evidence="2">The sequence shown here is derived from an EMBL/GenBank/DDBJ whole genome shotgun (WGS) entry which is preliminary data.</text>
</comment>
<dbReference type="InterPro" id="IPR010093">
    <property type="entry name" value="SinI_DNA-bd"/>
</dbReference>
<dbReference type="Proteomes" id="UP000786989">
    <property type="component" value="Unassembled WGS sequence"/>
</dbReference>
<accession>A0A9D2UXE0</accession>
<protein>
    <submittedName>
        <fullName evidence="2">Helix-turn-helix domain-containing protein</fullName>
    </submittedName>
</protein>
<reference evidence="2" key="2">
    <citation type="submission" date="2021-09" db="EMBL/GenBank/DDBJ databases">
        <authorList>
            <person name="Gilroy R."/>
        </authorList>
    </citation>
    <scope>NUCLEOTIDE SEQUENCE</scope>
    <source>
        <strain evidence="2">ChiGjej6B6-11269</strain>
    </source>
</reference>
<proteinExistence type="predicted"/>
<dbReference type="GO" id="GO:0003677">
    <property type="term" value="F:DNA binding"/>
    <property type="evidence" value="ECO:0007669"/>
    <property type="project" value="InterPro"/>
</dbReference>
<sequence>MLSVSESAQILGVSSSRVRQLISNGTLRASKIGHTWTLTEEDVLDRLSRQPKSGRPSLQNDAQMAVGANLTPQSRLDAEARCIALHSLYLQCKQAFEFDPPIQAIESASSQEEASFYMSVADFFLQQKQRELIAQGVY</sequence>
<dbReference type="Pfam" id="PF12728">
    <property type="entry name" value="HTH_17"/>
    <property type="match status" value="1"/>
</dbReference>
<evidence type="ECO:0000259" key="1">
    <source>
        <dbReference type="Pfam" id="PF12728"/>
    </source>
</evidence>
<feature type="domain" description="Helix-turn-helix" evidence="1">
    <location>
        <begin position="1"/>
        <end position="50"/>
    </location>
</feature>